<dbReference type="AlphaFoldDB" id="A0A9N9E0J3"/>
<sequence length="640" mass="72282">MLSWVRDNLKDLKPKDFYKELGYSHTSRKQAEEKLRELLTAIKNENNIINRKKAICLLDSFESWTHSIDCEKYWLDVEASLGGYSSHEVAGRISAYNTIKNFTIKINDEEEALNEFQPPSNDKSKPQTSENKIIKDPKNNPFFVRSNDSDGNWRPECEDEEDKLAESNGGLSNSFCSSNCTENYEKRIELEQLRHAESTIRAVNESAEDVRSVSYSETKLLLKRKRQDDVNCFDKGADKRNRCKIPKNKIRTTNGTVVEESSSNFLMNISETSLTQLSHAESKVVNEEIGSEIKSIDVELSLNSPMNVSSETTLTQLSYNESQMVNEKTDSETKSIDDGLSPNSLTSVSSEISLAQLSYTESQVLNEETDSEIKSIDDEISPNSLTNVSSETLSQKSYTNTTEVDSSLESAKMDVLAGKKLIYEGLDVLDSARSNMNMKSKIAKSPICIGVINIHNPDCTKFLPENFKYFIANQLQNCEARDIQFTNERKIDNFTVDCEEEVLHFLEKFDHVDNLKSLGECLDENSINHSTATNDLIYVQNLFNHFFFLYKNDILLQSISESEFNAYVWTPLLKDAFLGKDDLKLSCGELASISYEKLKEILDIGGRSAPKLDGKGLLKALGTEILVQEDGVLNTRSNEN</sequence>
<accession>A0A9N9E0J3</accession>
<gene>
    <name evidence="2" type="ORF">FMOSSE_LOCUS11868</name>
</gene>
<feature type="compositionally biased region" description="Basic and acidic residues" evidence="1">
    <location>
        <begin position="147"/>
        <end position="156"/>
    </location>
</feature>
<feature type="compositionally biased region" description="Polar residues" evidence="1">
    <location>
        <begin position="117"/>
        <end position="131"/>
    </location>
</feature>
<feature type="region of interest" description="Disordered" evidence="1">
    <location>
        <begin position="366"/>
        <end position="399"/>
    </location>
</feature>
<evidence type="ECO:0000313" key="3">
    <source>
        <dbReference type="Proteomes" id="UP000789375"/>
    </source>
</evidence>
<comment type="caution">
    <text evidence="2">The sequence shown here is derived from an EMBL/GenBank/DDBJ whole genome shotgun (WGS) entry which is preliminary data.</text>
</comment>
<organism evidence="2 3">
    <name type="scientific">Funneliformis mosseae</name>
    <name type="common">Endomycorrhizal fungus</name>
    <name type="synonym">Glomus mosseae</name>
    <dbReference type="NCBI Taxonomy" id="27381"/>
    <lineage>
        <taxon>Eukaryota</taxon>
        <taxon>Fungi</taxon>
        <taxon>Fungi incertae sedis</taxon>
        <taxon>Mucoromycota</taxon>
        <taxon>Glomeromycotina</taxon>
        <taxon>Glomeromycetes</taxon>
        <taxon>Glomerales</taxon>
        <taxon>Glomeraceae</taxon>
        <taxon>Funneliformis</taxon>
    </lineage>
</organism>
<name>A0A9N9E0J3_FUNMO</name>
<protein>
    <submittedName>
        <fullName evidence="2">5081_t:CDS:1</fullName>
    </submittedName>
</protein>
<evidence type="ECO:0000313" key="2">
    <source>
        <dbReference type="EMBL" id="CAG8659460.1"/>
    </source>
</evidence>
<dbReference type="EMBL" id="CAJVPP010005064">
    <property type="protein sequence ID" value="CAG8659460.1"/>
    <property type="molecule type" value="Genomic_DNA"/>
</dbReference>
<evidence type="ECO:0000256" key="1">
    <source>
        <dbReference type="SAM" id="MobiDB-lite"/>
    </source>
</evidence>
<feature type="region of interest" description="Disordered" evidence="1">
    <location>
        <begin position="113"/>
        <end position="165"/>
    </location>
</feature>
<reference evidence="2" key="1">
    <citation type="submission" date="2021-06" db="EMBL/GenBank/DDBJ databases">
        <authorList>
            <person name="Kallberg Y."/>
            <person name="Tangrot J."/>
            <person name="Rosling A."/>
        </authorList>
    </citation>
    <scope>NUCLEOTIDE SEQUENCE</scope>
    <source>
        <strain evidence="2">87-6 pot B 2015</strain>
    </source>
</reference>
<dbReference type="Proteomes" id="UP000789375">
    <property type="component" value="Unassembled WGS sequence"/>
</dbReference>
<feature type="compositionally biased region" description="Polar residues" evidence="1">
    <location>
        <begin position="381"/>
        <end position="399"/>
    </location>
</feature>
<proteinExistence type="predicted"/>
<keyword evidence="3" id="KW-1185">Reference proteome</keyword>